<sequence>MFQQSDGSGELQIRGIQYQTEQINIQQNICDYIDNRKRTGNDLKYIISTRLGSGPKIVTEQFDSNSLLSANVFL</sequence>
<evidence type="ECO:0000313" key="2">
    <source>
        <dbReference type="Proteomes" id="UP000194236"/>
    </source>
</evidence>
<reference evidence="1 2" key="1">
    <citation type="submission" date="2017-03" db="EMBL/GenBank/DDBJ databases">
        <title>Genome Survey of Euroglyphus maynei.</title>
        <authorList>
            <person name="Arlian L.G."/>
            <person name="Morgan M.S."/>
            <person name="Rider S.D."/>
        </authorList>
    </citation>
    <scope>NUCLEOTIDE SEQUENCE [LARGE SCALE GENOMIC DNA]</scope>
    <source>
        <strain evidence="1">Arlian Lab</strain>
        <tissue evidence="1">Whole body</tissue>
    </source>
</reference>
<gene>
    <name evidence="1" type="ORF">BLA29_006980</name>
</gene>
<protein>
    <submittedName>
        <fullName evidence="1">Uncharacterized protein</fullName>
    </submittedName>
</protein>
<keyword evidence="2" id="KW-1185">Reference proteome</keyword>
<dbReference type="AlphaFoldDB" id="A0A1Y3B8A8"/>
<evidence type="ECO:0000313" key="1">
    <source>
        <dbReference type="EMBL" id="OTF76407.1"/>
    </source>
</evidence>
<name>A0A1Y3B8A8_EURMA</name>
<comment type="caution">
    <text evidence="1">The sequence shown here is derived from an EMBL/GenBank/DDBJ whole genome shotgun (WGS) entry which is preliminary data.</text>
</comment>
<accession>A0A1Y3B8A8</accession>
<dbReference type="EMBL" id="MUJZ01037632">
    <property type="protein sequence ID" value="OTF76407.1"/>
    <property type="molecule type" value="Genomic_DNA"/>
</dbReference>
<organism evidence="1 2">
    <name type="scientific">Euroglyphus maynei</name>
    <name type="common">Mayne's house dust mite</name>
    <dbReference type="NCBI Taxonomy" id="6958"/>
    <lineage>
        <taxon>Eukaryota</taxon>
        <taxon>Metazoa</taxon>
        <taxon>Ecdysozoa</taxon>
        <taxon>Arthropoda</taxon>
        <taxon>Chelicerata</taxon>
        <taxon>Arachnida</taxon>
        <taxon>Acari</taxon>
        <taxon>Acariformes</taxon>
        <taxon>Sarcoptiformes</taxon>
        <taxon>Astigmata</taxon>
        <taxon>Psoroptidia</taxon>
        <taxon>Analgoidea</taxon>
        <taxon>Pyroglyphidae</taxon>
        <taxon>Pyroglyphinae</taxon>
        <taxon>Euroglyphus</taxon>
    </lineage>
</organism>
<proteinExistence type="predicted"/>
<dbReference type="Proteomes" id="UP000194236">
    <property type="component" value="Unassembled WGS sequence"/>
</dbReference>